<dbReference type="PANTHER" id="PTHR11679">
    <property type="entry name" value="VESICLE PROTEIN SORTING-ASSOCIATED"/>
    <property type="match status" value="1"/>
</dbReference>
<dbReference type="InterPro" id="IPR001619">
    <property type="entry name" value="Sec1-like"/>
</dbReference>
<dbReference type="Gene3D" id="3.90.830.10">
    <property type="entry name" value="Syntaxin Binding Protein 1, Chain A, domain 2"/>
    <property type="match status" value="1"/>
</dbReference>
<dbReference type="InterPro" id="IPR043155">
    <property type="entry name" value="VPS33_dom3b"/>
</dbReference>
<comment type="similarity">
    <text evidence="1">Belongs to the STXBP/unc-18/SEC1 family.</text>
</comment>
<dbReference type="SUPFAM" id="SSF56815">
    <property type="entry name" value="Sec1/munc18-like (SM) proteins"/>
    <property type="match status" value="1"/>
</dbReference>
<evidence type="ECO:0000256" key="1">
    <source>
        <dbReference type="ARBA" id="ARBA00009884"/>
    </source>
</evidence>
<dbReference type="GO" id="GO:0016192">
    <property type="term" value="P:vesicle-mediated transport"/>
    <property type="evidence" value="ECO:0007669"/>
    <property type="project" value="InterPro"/>
</dbReference>
<feature type="compositionally biased region" description="Low complexity" evidence="2">
    <location>
        <begin position="643"/>
        <end position="657"/>
    </location>
</feature>
<protein>
    <submittedName>
        <fullName evidence="3">Vacuolar protein sorting-associated protein 33B</fullName>
    </submittedName>
</protein>
<dbReference type="Pfam" id="PF00995">
    <property type="entry name" value="Sec1"/>
    <property type="match status" value="1"/>
</dbReference>
<proteinExistence type="inferred from homology"/>
<dbReference type="InterPro" id="IPR027482">
    <property type="entry name" value="Sec1-like_dom2"/>
</dbReference>
<organism evidence="3">
    <name type="scientific">Aceria tosichella</name>
    <name type="common">wheat curl mite</name>
    <dbReference type="NCBI Taxonomy" id="561515"/>
    <lineage>
        <taxon>Eukaryota</taxon>
        <taxon>Metazoa</taxon>
        <taxon>Ecdysozoa</taxon>
        <taxon>Arthropoda</taxon>
        <taxon>Chelicerata</taxon>
        <taxon>Arachnida</taxon>
        <taxon>Acari</taxon>
        <taxon>Acariformes</taxon>
        <taxon>Trombidiformes</taxon>
        <taxon>Prostigmata</taxon>
        <taxon>Eupodina</taxon>
        <taxon>Eriophyoidea</taxon>
        <taxon>Eriophyidae</taxon>
        <taxon>Eriophyinae</taxon>
        <taxon>Aceriini</taxon>
        <taxon>Aceria</taxon>
    </lineage>
</organism>
<dbReference type="Gene3D" id="3.40.50.1910">
    <property type="match status" value="1"/>
</dbReference>
<dbReference type="InterPro" id="IPR043154">
    <property type="entry name" value="Sec-1-like_dom1"/>
</dbReference>
<accession>A0A6G1S990</accession>
<dbReference type="InterPro" id="IPR043127">
    <property type="entry name" value="Sec-1-like_dom3a"/>
</dbReference>
<feature type="region of interest" description="Disordered" evidence="2">
    <location>
        <begin position="635"/>
        <end position="657"/>
    </location>
</feature>
<dbReference type="InterPro" id="IPR036045">
    <property type="entry name" value="Sec1-like_sf"/>
</dbReference>
<dbReference type="EMBL" id="GGYP01002020">
    <property type="protein sequence ID" value="MDE46791.1"/>
    <property type="molecule type" value="Transcribed_RNA"/>
</dbReference>
<gene>
    <name evidence="3" type="primary">VPS33B</name>
    <name evidence="3" type="ORF">g.8662</name>
</gene>
<dbReference type="AlphaFoldDB" id="A0A6G1S990"/>
<evidence type="ECO:0000313" key="3">
    <source>
        <dbReference type="EMBL" id="MDE46791.1"/>
    </source>
</evidence>
<dbReference type="Gene3D" id="3.40.50.2060">
    <property type="match status" value="1"/>
</dbReference>
<reference evidence="3" key="1">
    <citation type="submission" date="2018-10" db="EMBL/GenBank/DDBJ databases">
        <title>Transcriptome assembly of Aceria tosichella (Wheat curl mite) Type 2.</title>
        <authorList>
            <person name="Scully E.D."/>
            <person name="Geib S.M."/>
            <person name="Palmer N.A."/>
            <person name="Gupta A.K."/>
            <person name="Sarath G."/>
            <person name="Tatineni S."/>
        </authorList>
    </citation>
    <scope>NUCLEOTIDE SEQUENCE</scope>
    <source>
        <strain evidence="3">LincolnNE</strain>
    </source>
</reference>
<sequence>MNFSDRSLANSLKDAACEIFLSTLDKVDGAKDLVLSQSILVQLDAVCGMQKLRQNAVDKVFKFETKPVVSETRNRVYVIRPTIEEVRQVAKHINAYLNQDDDKFDSQMGIKFWIIFAPKFVHYCDIILEEEGVYEYVSILECPLGLFPLEYDVYSLEDETIFTTLFLNKDITPLSVVVNSILQLQLLSGNIFDVHGQGNFAKIVADKLDQANLMSGIRPEGFLHTSTNNHVKDFENLRFTENKLSDTEPRPSFTDLYLIDRDSDYCSLLLSQSNYEGFLDESFGVCCNKLEFSTTIDDKATIKHSLASDMDPIYRDVRDNHFSTVFSLLKTRNQEMKEKYSRSQEMNLSNLKNFVAHELKNLQTEFKCLGIHISACEEIMRERNKYDFSDQLRNEQNILDGVEIRRCLDYISKLISHQLHPHVPLRLLALLSLTQGGLPPRDYKKYLSLYCETYGLQNNATFNNLKKLGLVTEMNLSLQAFTGGVLTYGSSSNNSISKPAASPAATTTIPSSLSLASFTGAMSSFTEKASGRMAAVVSSSVLPRRGNLSVMLKKFQLMPEINDTGYNIRNPKDPAFVYNGAYIPLICQLIDHCVLGPVTPAKRGASTINLSSSELMKLLPGPNFKRRQAFIGGIQPLPNISPNHKSTTSKNSNSSSNNNERSILIYFIGGVTFAEITALRFLAKQRNVKIAIATTSIVNGNKLMSSLNPKQHFAIHNQSSERLTGI</sequence>
<name>A0A6G1S990_9ACAR</name>
<evidence type="ECO:0000256" key="2">
    <source>
        <dbReference type="SAM" id="MobiDB-lite"/>
    </source>
</evidence>
<dbReference type="Gene3D" id="1.25.40.850">
    <property type="match status" value="1"/>
</dbReference>